<evidence type="ECO:0000313" key="3">
    <source>
        <dbReference type="Proteomes" id="UP000287651"/>
    </source>
</evidence>
<dbReference type="EMBL" id="AMZH03001209">
    <property type="protein sequence ID" value="RRT80178.1"/>
    <property type="molecule type" value="Genomic_DNA"/>
</dbReference>
<gene>
    <name evidence="2" type="ORF">B296_00024261</name>
</gene>
<comment type="caution">
    <text evidence="2">The sequence shown here is derived from an EMBL/GenBank/DDBJ whole genome shotgun (WGS) entry which is preliminary data.</text>
</comment>
<sequence length="156" mass="16435">MWPPSAVAFQQRRRSPSRSLTQSNHRCQTTLLLAGKQVGKDPTSAILLLATFVDNAFTNCTIARAAPAVVTVIPSTTAAASITACATKIVALLQLPSFSVLPPLSPPTSNRRRHAIATAPSCAIAFTSQPSSIVTVAPLTLPTRVATGQHHSNRTE</sequence>
<evidence type="ECO:0000256" key="1">
    <source>
        <dbReference type="SAM" id="MobiDB-lite"/>
    </source>
</evidence>
<organism evidence="2 3">
    <name type="scientific">Ensete ventricosum</name>
    <name type="common">Abyssinian banana</name>
    <name type="synonym">Musa ensete</name>
    <dbReference type="NCBI Taxonomy" id="4639"/>
    <lineage>
        <taxon>Eukaryota</taxon>
        <taxon>Viridiplantae</taxon>
        <taxon>Streptophyta</taxon>
        <taxon>Embryophyta</taxon>
        <taxon>Tracheophyta</taxon>
        <taxon>Spermatophyta</taxon>
        <taxon>Magnoliopsida</taxon>
        <taxon>Liliopsida</taxon>
        <taxon>Zingiberales</taxon>
        <taxon>Musaceae</taxon>
        <taxon>Ensete</taxon>
    </lineage>
</organism>
<evidence type="ECO:0000313" key="2">
    <source>
        <dbReference type="EMBL" id="RRT80178.1"/>
    </source>
</evidence>
<accession>A0A427AV98</accession>
<dbReference type="AlphaFoldDB" id="A0A427AV98"/>
<name>A0A427AV98_ENSVE</name>
<reference evidence="2 3" key="1">
    <citation type="journal article" date="2014" name="Agronomy (Basel)">
        <title>A Draft Genome Sequence for Ensete ventricosum, the Drought-Tolerant Tree Against Hunger.</title>
        <authorList>
            <person name="Harrison J."/>
            <person name="Moore K.A."/>
            <person name="Paszkiewicz K."/>
            <person name="Jones T."/>
            <person name="Grant M."/>
            <person name="Ambacheew D."/>
            <person name="Muzemil S."/>
            <person name="Studholme D.J."/>
        </authorList>
    </citation>
    <scope>NUCLEOTIDE SEQUENCE [LARGE SCALE GENOMIC DNA]</scope>
</reference>
<feature type="region of interest" description="Disordered" evidence="1">
    <location>
        <begin position="1"/>
        <end position="23"/>
    </location>
</feature>
<dbReference type="Proteomes" id="UP000287651">
    <property type="component" value="Unassembled WGS sequence"/>
</dbReference>
<protein>
    <submittedName>
        <fullName evidence="2">Uncharacterized protein</fullName>
    </submittedName>
</protein>
<proteinExistence type="predicted"/>